<comment type="similarity">
    <text evidence="1">Belongs to the ComF/GntX family.</text>
</comment>
<evidence type="ECO:0000256" key="1">
    <source>
        <dbReference type="ARBA" id="ARBA00008007"/>
    </source>
</evidence>
<dbReference type="Proteomes" id="UP000198374">
    <property type="component" value="Unassembled WGS sequence"/>
</dbReference>
<gene>
    <name evidence="3" type="primary">comFC</name>
    <name evidence="3" type="ORF">IWT30_01772</name>
</gene>
<dbReference type="InterPro" id="IPR000836">
    <property type="entry name" value="PRTase_dom"/>
</dbReference>
<dbReference type="Pfam" id="PF00156">
    <property type="entry name" value="Pribosyltran"/>
    <property type="match status" value="1"/>
</dbReference>
<evidence type="ECO:0000313" key="3">
    <source>
        <dbReference type="EMBL" id="GAW99800.1"/>
    </source>
</evidence>
<evidence type="ECO:0000259" key="2">
    <source>
        <dbReference type="PROSITE" id="PS51379"/>
    </source>
</evidence>
<organism evidence="3 4">
    <name type="scientific">Secundilactobacillus mixtipabuli</name>
    <dbReference type="NCBI Taxonomy" id="1435342"/>
    <lineage>
        <taxon>Bacteria</taxon>
        <taxon>Bacillati</taxon>
        <taxon>Bacillota</taxon>
        <taxon>Bacilli</taxon>
        <taxon>Lactobacillales</taxon>
        <taxon>Lactobacillaceae</taxon>
        <taxon>Secundilactobacillus</taxon>
    </lineage>
</organism>
<sequence>MALPMTECLLCHRENLQQITLWQLLNFQPVEPSLLCQTCLDRLEPIPLDQACRGCGRHCSTQLCPDCTRWETLTNFKNRAMFQYNELLRQFMSQYKFYGDYRLRQVFQGKIKREVKQIKADLVIPIPINPITYQQRGFNQVAGFLEGVKTTAALATIEHDKQLPQSAKNRQQRLQMKQPFKLNLSTEKFNKKRILLVDDIYTTGRTIRHAATLLLDAGASEVVGLTLAHG</sequence>
<comment type="caution">
    <text evidence="3">The sequence shown here is derived from an EMBL/GenBank/DDBJ whole genome shotgun (WGS) entry which is preliminary data.</text>
</comment>
<dbReference type="PANTHER" id="PTHR47505">
    <property type="entry name" value="DNA UTILIZATION PROTEIN YHGH"/>
    <property type="match status" value="1"/>
</dbReference>
<accession>A0A1Z5IEB9</accession>
<dbReference type="Gene3D" id="3.40.50.2020">
    <property type="match status" value="1"/>
</dbReference>
<dbReference type="InterPro" id="IPR029057">
    <property type="entry name" value="PRTase-like"/>
</dbReference>
<feature type="domain" description="4Fe-4S ferredoxin-type" evidence="2">
    <location>
        <begin position="44"/>
        <end position="73"/>
    </location>
</feature>
<dbReference type="EMBL" id="BCMF01000008">
    <property type="protein sequence ID" value="GAW99800.1"/>
    <property type="molecule type" value="Genomic_DNA"/>
</dbReference>
<evidence type="ECO:0000313" key="4">
    <source>
        <dbReference type="Proteomes" id="UP000198374"/>
    </source>
</evidence>
<dbReference type="InterPro" id="IPR017896">
    <property type="entry name" value="4Fe4S_Fe-S-bd"/>
</dbReference>
<dbReference type="CDD" id="cd06223">
    <property type="entry name" value="PRTases_typeI"/>
    <property type="match status" value="1"/>
</dbReference>
<protein>
    <submittedName>
        <fullName evidence="3">Competence protein ComFC</fullName>
    </submittedName>
</protein>
<dbReference type="PANTHER" id="PTHR47505:SF1">
    <property type="entry name" value="DNA UTILIZATION PROTEIN YHGH"/>
    <property type="match status" value="1"/>
</dbReference>
<dbReference type="AlphaFoldDB" id="A0A1Z5IEB9"/>
<keyword evidence="4" id="KW-1185">Reference proteome</keyword>
<dbReference type="SUPFAM" id="SSF53271">
    <property type="entry name" value="PRTase-like"/>
    <property type="match status" value="1"/>
</dbReference>
<name>A0A1Z5IEB9_9LACO</name>
<reference evidence="3 4" key="1">
    <citation type="submission" date="2015-11" db="EMBL/GenBank/DDBJ databases">
        <title>Draft genome sequences of new species of the genus Lactobacillus isolated from orchardgrass silage.</title>
        <authorList>
            <person name="Tohno M."/>
            <person name="Tanizawa Y."/>
            <person name="Arita M."/>
        </authorList>
    </citation>
    <scope>NUCLEOTIDE SEQUENCE [LARGE SCALE GENOMIC DNA]</scope>
    <source>
        <strain evidence="3 4">IWT30</strain>
    </source>
</reference>
<dbReference type="PROSITE" id="PS51379">
    <property type="entry name" value="4FE4S_FER_2"/>
    <property type="match status" value="1"/>
</dbReference>
<proteinExistence type="inferred from homology"/>
<dbReference type="InterPro" id="IPR051910">
    <property type="entry name" value="ComF/GntX_DNA_util-trans"/>
</dbReference>